<accession>A0A914W0B4</accession>
<keyword evidence="1" id="KW-0732">Signal</keyword>
<evidence type="ECO:0000313" key="3">
    <source>
        <dbReference type="Proteomes" id="UP000887566"/>
    </source>
</evidence>
<dbReference type="InterPro" id="IPR055119">
    <property type="entry name" value="Mig18_Fn1"/>
</dbReference>
<evidence type="ECO:0000259" key="2">
    <source>
        <dbReference type="Pfam" id="PF23003"/>
    </source>
</evidence>
<evidence type="ECO:0000313" key="4">
    <source>
        <dbReference type="WBParaSite" id="PSAMB.scaffold2760size21450.g19003.t1"/>
    </source>
</evidence>
<keyword evidence="3" id="KW-1185">Reference proteome</keyword>
<dbReference type="AlphaFoldDB" id="A0A914W0B4"/>
<feature type="chain" id="PRO_5038008151" description="Abnormal cell migration protein 18-like fibronectin type I domain-containing protein" evidence="1">
    <location>
        <begin position="27"/>
        <end position="104"/>
    </location>
</feature>
<name>A0A914W0B4_9BILA</name>
<dbReference type="WBParaSite" id="PSAMB.scaffold2760size21450.g19003.t1">
    <property type="protein sequence ID" value="PSAMB.scaffold2760size21450.g19003.t1"/>
    <property type="gene ID" value="PSAMB.scaffold2760size21450.g19003"/>
</dbReference>
<protein>
    <recommendedName>
        <fullName evidence="2">Abnormal cell migration protein 18-like fibronectin type I domain-containing protein</fullName>
    </recommendedName>
</protein>
<dbReference type="PANTHER" id="PTHR35572">
    <property type="entry name" value="PROTEIN CBG04538-RELATED"/>
    <property type="match status" value="1"/>
</dbReference>
<reference evidence="4" key="1">
    <citation type="submission" date="2022-11" db="UniProtKB">
        <authorList>
            <consortium name="WormBaseParasite"/>
        </authorList>
    </citation>
    <scope>IDENTIFICATION</scope>
</reference>
<proteinExistence type="predicted"/>
<evidence type="ECO:0000256" key="1">
    <source>
        <dbReference type="SAM" id="SignalP"/>
    </source>
</evidence>
<feature type="signal peptide" evidence="1">
    <location>
        <begin position="1"/>
        <end position="26"/>
    </location>
</feature>
<feature type="domain" description="Abnormal cell migration protein 18-like fibronectin type I" evidence="2">
    <location>
        <begin position="21"/>
        <end position="86"/>
    </location>
</feature>
<dbReference type="Pfam" id="PF23003">
    <property type="entry name" value="Fn1_2"/>
    <property type="match status" value="1"/>
</dbReference>
<dbReference type="InterPro" id="IPR040282">
    <property type="entry name" value="Mig-18-like"/>
</dbReference>
<sequence length="104" mass="11513">MKFLRFSVVTILISFIVSSECCKVNGKEYLNGDEWIEKNTFVKKCIIDQDTSWHTEIVGCVTPKGAKVMAGKKAVEGDTEYSCVLMGPGFVFMDKHTVSANKPG</sequence>
<organism evidence="3 4">
    <name type="scientific">Plectus sambesii</name>
    <dbReference type="NCBI Taxonomy" id="2011161"/>
    <lineage>
        <taxon>Eukaryota</taxon>
        <taxon>Metazoa</taxon>
        <taxon>Ecdysozoa</taxon>
        <taxon>Nematoda</taxon>
        <taxon>Chromadorea</taxon>
        <taxon>Plectida</taxon>
        <taxon>Plectina</taxon>
        <taxon>Plectoidea</taxon>
        <taxon>Plectidae</taxon>
        <taxon>Plectus</taxon>
    </lineage>
</organism>
<dbReference type="Proteomes" id="UP000887566">
    <property type="component" value="Unplaced"/>
</dbReference>